<evidence type="ECO:0000313" key="2">
    <source>
        <dbReference type="EMBL" id="MBP2182956.1"/>
    </source>
</evidence>
<name>A0ABS4PU48_9PSEU</name>
<proteinExistence type="predicted"/>
<sequence>MSDVSERSGGDAVAGVVMACAVVAGAAVPGMAYAAETAQARVPLRVAVQRLAVAEESRQS</sequence>
<dbReference type="EMBL" id="JAGGMS010000001">
    <property type="protein sequence ID" value="MBP2182956.1"/>
    <property type="molecule type" value="Genomic_DNA"/>
</dbReference>
<keyword evidence="1" id="KW-1133">Transmembrane helix</keyword>
<gene>
    <name evidence="2" type="ORF">JOM49_004482</name>
</gene>
<keyword evidence="1" id="KW-0812">Transmembrane</keyword>
<dbReference type="RefSeq" id="WP_209666185.1">
    <property type="nucleotide sequence ID" value="NZ_JAGGMS010000001.1"/>
</dbReference>
<evidence type="ECO:0000313" key="3">
    <source>
        <dbReference type="Proteomes" id="UP000741013"/>
    </source>
</evidence>
<dbReference type="Proteomes" id="UP000741013">
    <property type="component" value="Unassembled WGS sequence"/>
</dbReference>
<feature type="transmembrane region" description="Helical" evidence="1">
    <location>
        <begin position="12"/>
        <end position="35"/>
    </location>
</feature>
<keyword evidence="1" id="KW-0472">Membrane</keyword>
<evidence type="ECO:0000256" key="1">
    <source>
        <dbReference type="SAM" id="Phobius"/>
    </source>
</evidence>
<accession>A0ABS4PU48</accession>
<reference evidence="2 3" key="1">
    <citation type="submission" date="2021-03" db="EMBL/GenBank/DDBJ databases">
        <title>Sequencing the genomes of 1000 actinobacteria strains.</title>
        <authorList>
            <person name="Klenk H.-P."/>
        </authorList>
    </citation>
    <scope>NUCLEOTIDE SEQUENCE [LARGE SCALE GENOMIC DNA]</scope>
    <source>
        <strain evidence="2 3">DSM 45510</strain>
    </source>
</reference>
<organism evidence="2 3">
    <name type="scientific">Amycolatopsis magusensis</name>
    <dbReference type="NCBI Taxonomy" id="882444"/>
    <lineage>
        <taxon>Bacteria</taxon>
        <taxon>Bacillati</taxon>
        <taxon>Actinomycetota</taxon>
        <taxon>Actinomycetes</taxon>
        <taxon>Pseudonocardiales</taxon>
        <taxon>Pseudonocardiaceae</taxon>
        <taxon>Amycolatopsis</taxon>
    </lineage>
</organism>
<keyword evidence="3" id="KW-1185">Reference proteome</keyword>
<comment type="caution">
    <text evidence="2">The sequence shown here is derived from an EMBL/GenBank/DDBJ whole genome shotgun (WGS) entry which is preliminary data.</text>
</comment>
<protein>
    <submittedName>
        <fullName evidence="2">Uncharacterized protein</fullName>
    </submittedName>
</protein>